<keyword evidence="1" id="KW-0812">Transmembrane</keyword>
<evidence type="ECO:0000256" key="1">
    <source>
        <dbReference type="SAM" id="Phobius"/>
    </source>
</evidence>
<keyword evidence="1" id="KW-1133">Transmembrane helix</keyword>
<organism evidence="2 3">
    <name type="scientific">Desulfosporosinus nitroreducens</name>
    <dbReference type="NCBI Taxonomy" id="2018668"/>
    <lineage>
        <taxon>Bacteria</taxon>
        <taxon>Bacillati</taxon>
        <taxon>Bacillota</taxon>
        <taxon>Clostridia</taxon>
        <taxon>Eubacteriales</taxon>
        <taxon>Desulfitobacteriaceae</taxon>
        <taxon>Desulfosporosinus</taxon>
    </lineage>
</organism>
<gene>
    <name evidence="2" type="ORF">M8H41_20765</name>
</gene>
<comment type="caution">
    <text evidence="2">The sequence shown here is derived from an EMBL/GenBank/DDBJ whole genome shotgun (WGS) entry which is preliminary data.</text>
</comment>
<proteinExistence type="predicted"/>
<sequence length="92" mass="10640">MEVYHDDKLPRDIAIMWVEKGGVLRLAANPKNVVEAVEVFIGYLILKIFRQKGIQLNKLRKITVIILLITLLIFFVGIIDSMYPYLPHYSLP</sequence>
<dbReference type="Proteomes" id="UP001176021">
    <property type="component" value="Unassembled WGS sequence"/>
</dbReference>
<protein>
    <submittedName>
        <fullName evidence="2">Uncharacterized protein</fullName>
    </submittedName>
</protein>
<reference evidence="2" key="1">
    <citation type="submission" date="2022-05" db="EMBL/GenBank/DDBJ databases">
        <title>Expanded diversity of anoxic marine methylotrophy in a Black Sea sulfate reducing microorganism.</title>
        <authorList>
            <person name="Fischer P.Q."/>
            <person name="Stams A.J.M."/>
            <person name="Villanueva L."/>
            <person name="Sousa D.Z."/>
        </authorList>
    </citation>
    <scope>NUCLEOTIDE SEQUENCE</scope>
    <source>
        <strain evidence="2">P130</strain>
    </source>
</reference>
<accession>A0ABT8QV88</accession>
<name>A0ABT8QV88_9FIRM</name>
<keyword evidence="3" id="KW-1185">Reference proteome</keyword>
<dbReference type="EMBL" id="JAMJEV010000023">
    <property type="protein sequence ID" value="MDO0825266.1"/>
    <property type="molecule type" value="Genomic_DNA"/>
</dbReference>
<keyword evidence="1" id="KW-0472">Membrane</keyword>
<evidence type="ECO:0000313" key="2">
    <source>
        <dbReference type="EMBL" id="MDO0825266.1"/>
    </source>
</evidence>
<evidence type="ECO:0000313" key="3">
    <source>
        <dbReference type="Proteomes" id="UP001176021"/>
    </source>
</evidence>
<feature type="transmembrane region" description="Helical" evidence="1">
    <location>
        <begin position="62"/>
        <end position="86"/>
    </location>
</feature>
<dbReference type="RefSeq" id="WP_252473745.1">
    <property type="nucleotide sequence ID" value="NZ_JAMHFY010000048.1"/>
</dbReference>